<dbReference type="Proteomes" id="UP000028091">
    <property type="component" value="Unassembled WGS sequence"/>
</dbReference>
<feature type="transmembrane region" description="Helical" evidence="2">
    <location>
        <begin position="116"/>
        <end position="136"/>
    </location>
</feature>
<feature type="transmembrane region" description="Helical" evidence="2">
    <location>
        <begin position="48"/>
        <end position="73"/>
    </location>
</feature>
<feature type="transmembrane region" description="Helical" evidence="2">
    <location>
        <begin position="7"/>
        <end position="28"/>
    </location>
</feature>
<dbReference type="Pfam" id="PF14089">
    <property type="entry name" value="KbaA"/>
    <property type="match status" value="1"/>
</dbReference>
<evidence type="ECO:0000256" key="2">
    <source>
        <dbReference type="SAM" id="Phobius"/>
    </source>
</evidence>
<name>A0A081L8Y0_9BACI</name>
<comment type="subcellular location">
    <subcellularLocation>
        <location evidence="1">Cell membrane</location>
    </subcellularLocation>
</comment>
<sequence length="200" mass="23281">MKSRDLVRFFFSVLAVGAVMTSVVGFALEWGKYQKLFISFEILEIASVLFWFIGVGMIFSVISQMGFVVFLTVHRFALEIFRSHSLWNTIQLFLVIFVLFDLAYLRFLFFGENESFLPYLWLPVFIGMFALIVAYFKQKQSSKKTFISAMFLMVVITSLEWFPALRVNEEDWLYLMLFPLLGCNAFQLLAMPHFSKAKAT</sequence>
<keyword evidence="1" id="KW-0749">Sporulation</keyword>
<comment type="caution">
    <text evidence="3">The sequence shown here is derived from an EMBL/GenBank/DDBJ whole genome shotgun (WGS) entry which is preliminary data.</text>
</comment>
<dbReference type="RefSeq" id="WP_034323162.1">
    <property type="nucleotide sequence ID" value="NZ_JOTP01000017.1"/>
</dbReference>
<dbReference type="InterPro" id="IPR024164">
    <property type="entry name" value="KinB-signalling_activ"/>
</dbReference>
<feature type="transmembrane region" description="Helical" evidence="2">
    <location>
        <begin position="148"/>
        <end position="166"/>
    </location>
</feature>
<dbReference type="OrthoDB" id="2374256at2"/>
<dbReference type="GO" id="GO:0045881">
    <property type="term" value="P:positive regulation of sporulation resulting in formation of a cellular spore"/>
    <property type="evidence" value="ECO:0007669"/>
    <property type="project" value="InterPro"/>
</dbReference>
<dbReference type="GO" id="GO:0005886">
    <property type="term" value="C:plasma membrane"/>
    <property type="evidence" value="ECO:0007669"/>
    <property type="project" value="UniProtKB-SubCell"/>
</dbReference>
<keyword evidence="4" id="KW-1185">Reference proteome</keyword>
<keyword evidence="2" id="KW-1133">Transmembrane helix</keyword>
<accession>A0A081L8Y0</accession>
<dbReference type="GO" id="GO:0030435">
    <property type="term" value="P:sporulation resulting in formation of a cellular spore"/>
    <property type="evidence" value="ECO:0007669"/>
    <property type="project" value="UniProtKB-KW"/>
</dbReference>
<dbReference type="AlphaFoldDB" id="A0A081L8Y0"/>
<keyword evidence="1 2" id="KW-0472">Membrane</keyword>
<proteinExistence type="predicted"/>
<feature type="transmembrane region" description="Helical" evidence="2">
    <location>
        <begin position="172"/>
        <end position="190"/>
    </location>
</feature>
<evidence type="ECO:0000313" key="3">
    <source>
        <dbReference type="EMBL" id="KEP25706.1"/>
    </source>
</evidence>
<evidence type="ECO:0000313" key="4">
    <source>
        <dbReference type="Proteomes" id="UP000028091"/>
    </source>
</evidence>
<dbReference type="PIRSF" id="PIRSF029886">
    <property type="entry name" value="KBAA"/>
    <property type="match status" value="1"/>
</dbReference>
<comment type="function">
    <text evidence="1">Involved in the activation of the KinB signaling pathway of sporulation.</text>
</comment>
<keyword evidence="1" id="KW-1003">Cell membrane</keyword>
<dbReference type="SMART" id="SM01251">
    <property type="entry name" value="KbaA"/>
    <property type="match status" value="1"/>
</dbReference>
<gene>
    <name evidence="3" type="ORF">BA70_05705</name>
</gene>
<protein>
    <recommendedName>
        <fullName evidence="1">KinB-signaling pathway activation protein</fullName>
    </recommendedName>
</protein>
<evidence type="ECO:0000256" key="1">
    <source>
        <dbReference type="PIRNR" id="PIRNR029886"/>
    </source>
</evidence>
<dbReference type="EMBL" id="JOTP01000017">
    <property type="protein sequence ID" value="KEP25706.1"/>
    <property type="molecule type" value="Genomic_DNA"/>
</dbReference>
<organism evidence="3 4">
    <name type="scientific">Bacillus zhangzhouensis</name>
    <dbReference type="NCBI Taxonomy" id="1178540"/>
    <lineage>
        <taxon>Bacteria</taxon>
        <taxon>Bacillati</taxon>
        <taxon>Bacillota</taxon>
        <taxon>Bacilli</taxon>
        <taxon>Bacillales</taxon>
        <taxon>Bacillaceae</taxon>
        <taxon>Bacillus</taxon>
    </lineage>
</organism>
<dbReference type="eggNOG" id="COG2194">
    <property type="taxonomic scope" value="Bacteria"/>
</dbReference>
<reference evidence="3 4" key="1">
    <citation type="submission" date="2012-09" db="EMBL/GenBank/DDBJ databases">
        <title>Genome Sequence of Bacillus sp. DW5-4.</title>
        <authorList>
            <person name="Lai Q."/>
            <person name="Liu Y."/>
            <person name="Shao Z."/>
        </authorList>
    </citation>
    <scope>NUCLEOTIDE SEQUENCE [LARGE SCALE GENOMIC DNA]</scope>
    <source>
        <strain evidence="3 4">DW5-4</strain>
    </source>
</reference>
<feature type="transmembrane region" description="Helical" evidence="2">
    <location>
        <begin position="85"/>
        <end position="104"/>
    </location>
</feature>
<keyword evidence="2" id="KW-0812">Transmembrane</keyword>